<keyword evidence="2" id="KW-1185">Reference proteome</keyword>
<name>A0ABS2XLV6_POLSP</name>
<feature type="non-terminal residue" evidence="1">
    <location>
        <position position="1"/>
    </location>
</feature>
<gene>
    <name evidence="1" type="primary">Agl_0</name>
    <name evidence="1" type="ORF">GTO93_0000251</name>
</gene>
<comment type="caution">
    <text evidence="1">The sequence shown here is derived from an EMBL/GenBank/DDBJ whole genome shotgun (WGS) entry which is preliminary data.</text>
</comment>
<evidence type="ECO:0000313" key="2">
    <source>
        <dbReference type="Proteomes" id="UP001166093"/>
    </source>
</evidence>
<accession>A0ABS2XLV6</accession>
<protein>
    <submittedName>
        <fullName evidence="1">GDE enzyme</fullName>
    </submittedName>
</protein>
<organism evidence="1 2">
    <name type="scientific">Polyodon spathula</name>
    <name type="common">North American paddlefish</name>
    <name type="synonym">Squalus spathula</name>
    <dbReference type="NCBI Taxonomy" id="7913"/>
    <lineage>
        <taxon>Eukaryota</taxon>
        <taxon>Metazoa</taxon>
        <taxon>Chordata</taxon>
        <taxon>Craniata</taxon>
        <taxon>Vertebrata</taxon>
        <taxon>Euteleostomi</taxon>
        <taxon>Actinopterygii</taxon>
        <taxon>Chondrostei</taxon>
        <taxon>Acipenseriformes</taxon>
        <taxon>Polyodontidae</taxon>
        <taxon>Polyodon</taxon>
    </lineage>
</organism>
<sequence length="118" mass="12915">EAMSASNSREEGRLVYRFGGNPVGSFFQPCLRPLVPSIAHALFMDITHDNECPIQLRSMYDSLPSSAIVSMACCATGSTRGYDEMVPHQVSEHILFRTAAVTIESLHPHSNVSCFVAL</sequence>
<evidence type="ECO:0000313" key="1">
    <source>
        <dbReference type="EMBL" id="MBN3275281.1"/>
    </source>
</evidence>
<dbReference type="PANTHER" id="PTHR10569:SF2">
    <property type="entry name" value="GLYCOGEN DEBRANCHING ENZYME"/>
    <property type="match status" value="1"/>
</dbReference>
<dbReference type="Proteomes" id="UP001166093">
    <property type="component" value="Unassembled WGS sequence"/>
</dbReference>
<dbReference type="InterPro" id="IPR010401">
    <property type="entry name" value="AGL/Gdb1"/>
</dbReference>
<dbReference type="EMBL" id="JAAWVQ010049380">
    <property type="protein sequence ID" value="MBN3275281.1"/>
    <property type="molecule type" value="Genomic_DNA"/>
</dbReference>
<reference evidence="1" key="1">
    <citation type="journal article" date="2021" name="Cell">
        <title>Tracing the genetic footprints of vertebrate landing in non-teleost ray-finned fishes.</title>
        <authorList>
            <person name="Bi X."/>
            <person name="Wang K."/>
            <person name="Yang L."/>
            <person name="Pan H."/>
            <person name="Jiang H."/>
            <person name="Wei Q."/>
            <person name="Fang M."/>
            <person name="Yu H."/>
            <person name="Zhu C."/>
            <person name="Cai Y."/>
            <person name="He Y."/>
            <person name="Gan X."/>
            <person name="Zeng H."/>
            <person name="Yu D."/>
            <person name="Zhu Y."/>
            <person name="Jiang H."/>
            <person name="Qiu Q."/>
            <person name="Yang H."/>
            <person name="Zhang Y.E."/>
            <person name="Wang W."/>
            <person name="Zhu M."/>
            <person name="He S."/>
            <person name="Zhang G."/>
        </authorList>
    </citation>
    <scope>NUCLEOTIDE SEQUENCE</scope>
    <source>
        <strain evidence="1">Pddl_001</strain>
    </source>
</reference>
<proteinExistence type="predicted"/>
<feature type="non-terminal residue" evidence="1">
    <location>
        <position position="118"/>
    </location>
</feature>
<dbReference type="PANTHER" id="PTHR10569">
    <property type="entry name" value="GLYCOGEN DEBRANCHING ENZYME"/>
    <property type="match status" value="1"/>
</dbReference>